<comment type="caution">
    <text evidence="2">The sequence shown here is derived from an EMBL/GenBank/DDBJ whole genome shotgun (WGS) entry which is preliminary data.</text>
</comment>
<name>A0A1F6GLT5_9PROT</name>
<gene>
    <name evidence="2" type="ORF">A2557_09875</name>
</gene>
<dbReference type="PROSITE" id="PS50887">
    <property type="entry name" value="GGDEF"/>
    <property type="match status" value="1"/>
</dbReference>
<dbReference type="AlphaFoldDB" id="A0A1F6GLT5"/>
<dbReference type="PANTHER" id="PTHR46663:SF3">
    <property type="entry name" value="SLL0267 PROTEIN"/>
    <property type="match status" value="1"/>
</dbReference>
<dbReference type="EMBL" id="MFNF01000061">
    <property type="protein sequence ID" value="OGG99062.1"/>
    <property type="molecule type" value="Genomic_DNA"/>
</dbReference>
<dbReference type="Gene3D" id="3.30.70.270">
    <property type="match status" value="1"/>
</dbReference>
<organism evidence="2 3">
    <name type="scientific">Candidatus Lambdaproteobacteria bacterium RIFOXYD2_FULL_56_26</name>
    <dbReference type="NCBI Taxonomy" id="1817773"/>
    <lineage>
        <taxon>Bacteria</taxon>
        <taxon>Pseudomonadati</taxon>
        <taxon>Pseudomonadota</taxon>
        <taxon>Candidatus Lambdaproteobacteria</taxon>
    </lineage>
</organism>
<proteinExistence type="predicted"/>
<dbReference type="SUPFAM" id="SSF55073">
    <property type="entry name" value="Nucleotide cyclase"/>
    <property type="match status" value="1"/>
</dbReference>
<accession>A0A1F6GLT5</accession>
<dbReference type="Pfam" id="PF00990">
    <property type="entry name" value="GGDEF"/>
    <property type="match status" value="1"/>
</dbReference>
<evidence type="ECO:0000313" key="2">
    <source>
        <dbReference type="EMBL" id="OGG99062.1"/>
    </source>
</evidence>
<dbReference type="InterPro" id="IPR000160">
    <property type="entry name" value="GGDEF_dom"/>
</dbReference>
<protein>
    <recommendedName>
        <fullName evidence="1">GGDEF domain-containing protein</fullName>
    </recommendedName>
</protein>
<dbReference type="PANTHER" id="PTHR46663">
    <property type="entry name" value="DIGUANYLATE CYCLASE DGCT-RELATED"/>
    <property type="match status" value="1"/>
</dbReference>
<dbReference type="InterPro" id="IPR029787">
    <property type="entry name" value="Nucleotide_cyclase"/>
</dbReference>
<reference evidence="2 3" key="1">
    <citation type="journal article" date="2016" name="Nat. Commun.">
        <title>Thousands of microbial genomes shed light on interconnected biogeochemical processes in an aquifer system.</title>
        <authorList>
            <person name="Anantharaman K."/>
            <person name="Brown C.T."/>
            <person name="Hug L.A."/>
            <person name="Sharon I."/>
            <person name="Castelle C.J."/>
            <person name="Probst A.J."/>
            <person name="Thomas B.C."/>
            <person name="Singh A."/>
            <person name="Wilkins M.J."/>
            <person name="Karaoz U."/>
            <person name="Brodie E.L."/>
            <person name="Williams K.H."/>
            <person name="Hubbard S.S."/>
            <person name="Banfield J.F."/>
        </authorList>
    </citation>
    <scope>NUCLEOTIDE SEQUENCE [LARGE SCALE GENOMIC DNA]</scope>
</reference>
<dbReference type="InterPro" id="IPR052163">
    <property type="entry name" value="DGC-Regulatory_Protein"/>
</dbReference>
<dbReference type="Proteomes" id="UP000177583">
    <property type="component" value="Unassembled WGS sequence"/>
</dbReference>
<sequence>MVLEEVENENAVAAIAQGIVTKVSEAVLLGDEEVFVGASIGIALYPKDAQDLKSLTKAADSAMYWSKEAGRGAFRFYDPKLDLPEAQDPDPGPEPA</sequence>
<dbReference type="InterPro" id="IPR043128">
    <property type="entry name" value="Rev_trsase/Diguanyl_cyclase"/>
</dbReference>
<evidence type="ECO:0000259" key="1">
    <source>
        <dbReference type="PROSITE" id="PS50887"/>
    </source>
</evidence>
<feature type="domain" description="GGDEF" evidence="1">
    <location>
        <begin position="1"/>
        <end position="79"/>
    </location>
</feature>
<evidence type="ECO:0000313" key="3">
    <source>
        <dbReference type="Proteomes" id="UP000177583"/>
    </source>
</evidence>